<dbReference type="PANTHER" id="PTHR36837">
    <property type="entry name" value="POLY(3-HYDROXYALKANOATE) POLYMERASE SUBUNIT PHAC"/>
    <property type="match status" value="1"/>
</dbReference>
<evidence type="ECO:0000256" key="2">
    <source>
        <dbReference type="ARBA" id="ARBA00023315"/>
    </source>
</evidence>
<dbReference type="InterPro" id="IPR029058">
    <property type="entry name" value="AB_hydrolase_fold"/>
</dbReference>
<keyword evidence="5" id="KW-1185">Reference proteome</keyword>
<protein>
    <recommendedName>
        <fullName evidence="3">Poly-beta-hydroxybutyrate polymerase N-terminal domain-containing protein</fullName>
    </recommendedName>
</protein>
<feature type="domain" description="Poly-beta-hydroxybutyrate polymerase N-terminal" evidence="3">
    <location>
        <begin position="63"/>
        <end position="228"/>
    </location>
</feature>
<dbReference type="InterPro" id="IPR051321">
    <property type="entry name" value="PHA/PHB_synthase"/>
</dbReference>
<dbReference type="InterPro" id="IPR010941">
    <property type="entry name" value="PhaC_N"/>
</dbReference>
<name>A0ABX9XG59_9PSED</name>
<reference evidence="4 5" key="1">
    <citation type="submission" date="2018-11" db="EMBL/GenBank/DDBJ databases">
        <authorList>
            <person name="Jang G.I."/>
            <person name="Hwang C.Y."/>
        </authorList>
    </citation>
    <scope>NUCLEOTIDE SEQUENCE [LARGE SCALE GENOMIC DNA]</scope>
    <source>
        <strain evidence="4 5">SSM26</strain>
    </source>
</reference>
<evidence type="ECO:0000256" key="1">
    <source>
        <dbReference type="ARBA" id="ARBA00022679"/>
    </source>
</evidence>
<keyword evidence="2" id="KW-0012">Acyltransferase</keyword>
<accession>A0ABX9XG59</accession>
<evidence type="ECO:0000313" key="5">
    <source>
        <dbReference type="Proteomes" id="UP000275199"/>
    </source>
</evidence>
<proteinExistence type="predicted"/>
<comment type="caution">
    <text evidence="4">The sequence shown here is derived from an EMBL/GenBank/DDBJ whole genome shotgun (WGS) entry which is preliminary data.</text>
</comment>
<dbReference type="Proteomes" id="UP000275199">
    <property type="component" value="Unassembled WGS sequence"/>
</dbReference>
<evidence type="ECO:0000313" key="4">
    <source>
        <dbReference type="EMBL" id="ROZ83358.1"/>
    </source>
</evidence>
<sequence>MRARPQGQSLAGSMNADLSRSLLALLRTTLAQPRHHQQYLCRVTRLSLLALQGRLDSDALAHDKRFQHAGWQRPLQRRLLQLWQAWQTPLQEWLNGLDVDESERANLRWLLAQLSAASAPSNSPFNPDILDATRHSGGGNLYRGVAHLLTDRLTARPLAMPEPDSTYRIGHELAPSCGTIIQRQPSYELIHYAPLTAEQHSRPLLIIPPPINRYYLLDLTPETSLVQHALSQGISVYLISWRNPNPSHCNWGLGHYVKASRAALGSVLATSASSQASLMGVCSGGLIASLLASWLQTHGEAGCLSALSLLVTPLDTRLQTDIHRLTGSATQQQLRRQVWRQGYLDERSMGSLFTWMKPEQLLWAPAIERYALGRELTTSPVSTWSHDNTRLPAQLVEDLLDLLQRDPLSHPGSLQINGKMIDCQSLALPSWHLAAEHDHIVPWHNAFPAQRLGGDRIFTLCRGGHIQGLLCPPGQPRAGYYSGPVTNDAQPQGWQSNATDTEGSWWPAWTDWLKSHSGALQPAITPILDADLGPAPGRYVHQL</sequence>
<keyword evidence="1" id="KW-0808">Transferase</keyword>
<dbReference type="Gene3D" id="3.40.50.1820">
    <property type="entry name" value="alpha/beta hydrolase"/>
    <property type="match status" value="1"/>
</dbReference>
<evidence type="ECO:0000259" key="3">
    <source>
        <dbReference type="Pfam" id="PF07167"/>
    </source>
</evidence>
<dbReference type="SUPFAM" id="SSF53474">
    <property type="entry name" value="alpha/beta-Hydrolases"/>
    <property type="match status" value="1"/>
</dbReference>
<dbReference type="EMBL" id="RKKU01000016">
    <property type="protein sequence ID" value="ROZ83358.1"/>
    <property type="molecule type" value="Genomic_DNA"/>
</dbReference>
<organism evidence="4 5">
    <name type="scientific">Pseudomonas neustonica</name>
    <dbReference type="NCBI Taxonomy" id="2487346"/>
    <lineage>
        <taxon>Bacteria</taxon>
        <taxon>Pseudomonadati</taxon>
        <taxon>Pseudomonadota</taxon>
        <taxon>Gammaproteobacteria</taxon>
        <taxon>Pseudomonadales</taxon>
        <taxon>Pseudomonadaceae</taxon>
        <taxon>Pseudomonas</taxon>
    </lineage>
</organism>
<dbReference type="PANTHER" id="PTHR36837:SF5">
    <property type="entry name" value="POLY-3-HYDROXYBUTYRATE SYNTHASE"/>
    <property type="match status" value="1"/>
</dbReference>
<dbReference type="Pfam" id="PF07167">
    <property type="entry name" value="PhaC_N"/>
    <property type="match status" value="1"/>
</dbReference>
<gene>
    <name evidence="4" type="ORF">EF096_12755</name>
</gene>